<sequence length="300" mass="33385">MKEEYLGMDFNFTLPTMDSTWMKSENDWEQPVDAPNVSDTMRLIHTGKTYDPALSEFGLLTIVSTFLGHVCSFELLTGSRHPHLWAAFVTEMSGPVHVLDEMCKHSSASTGDDDTTPSPLLKTARALLDSIYYHLYGSSQLLIMKELLSSPEILVDSKRFRQLLQASSTTNSDKAIKRAAKVFLEETRQGLQYQANLGASRFGPVSTTAAFERGLLLCWYLQTRRSPSPTTPTSQLPLDALISEGITEVESQQVSEYQYPIPAVPLLASSMLLQDASVWKWPPVVSSKLEALMEKLNLSS</sequence>
<dbReference type="EMBL" id="JAGMUV010000012">
    <property type="protein sequence ID" value="KAH7137811.1"/>
    <property type="molecule type" value="Genomic_DNA"/>
</dbReference>
<accession>A0A9P9EIR9</accession>
<dbReference type="Proteomes" id="UP000738349">
    <property type="component" value="Unassembled WGS sequence"/>
</dbReference>
<gene>
    <name evidence="1" type="ORF">EDB81DRAFT_886153</name>
</gene>
<proteinExistence type="predicted"/>
<comment type="caution">
    <text evidence="1">The sequence shown here is derived from an EMBL/GenBank/DDBJ whole genome shotgun (WGS) entry which is preliminary data.</text>
</comment>
<evidence type="ECO:0000313" key="2">
    <source>
        <dbReference type="Proteomes" id="UP000738349"/>
    </source>
</evidence>
<dbReference type="AlphaFoldDB" id="A0A9P9EIR9"/>
<name>A0A9P9EIR9_9HYPO</name>
<keyword evidence="2" id="KW-1185">Reference proteome</keyword>
<organism evidence="1 2">
    <name type="scientific">Dactylonectria macrodidyma</name>
    <dbReference type="NCBI Taxonomy" id="307937"/>
    <lineage>
        <taxon>Eukaryota</taxon>
        <taxon>Fungi</taxon>
        <taxon>Dikarya</taxon>
        <taxon>Ascomycota</taxon>
        <taxon>Pezizomycotina</taxon>
        <taxon>Sordariomycetes</taxon>
        <taxon>Hypocreomycetidae</taxon>
        <taxon>Hypocreales</taxon>
        <taxon>Nectriaceae</taxon>
        <taxon>Dactylonectria</taxon>
    </lineage>
</organism>
<reference evidence="1" key="1">
    <citation type="journal article" date="2021" name="Nat. Commun.">
        <title>Genetic determinants of endophytism in the Arabidopsis root mycobiome.</title>
        <authorList>
            <person name="Mesny F."/>
            <person name="Miyauchi S."/>
            <person name="Thiergart T."/>
            <person name="Pickel B."/>
            <person name="Atanasova L."/>
            <person name="Karlsson M."/>
            <person name="Huettel B."/>
            <person name="Barry K.W."/>
            <person name="Haridas S."/>
            <person name="Chen C."/>
            <person name="Bauer D."/>
            <person name="Andreopoulos W."/>
            <person name="Pangilinan J."/>
            <person name="LaButti K."/>
            <person name="Riley R."/>
            <person name="Lipzen A."/>
            <person name="Clum A."/>
            <person name="Drula E."/>
            <person name="Henrissat B."/>
            <person name="Kohler A."/>
            <person name="Grigoriev I.V."/>
            <person name="Martin F.M."/>
            <person name="Hacquard S."/>
        </authorList>
    </citation>
    <scope>NUCLEOTIDE SEQUENCE</scope>
    <source>
        <strain evidence="1">MPI-CAGE-AT-0147</strain>
    </source>
</reference>
<evidence type="ECO:0000313" key="1">
    <source>
        <dbReference type="EMBL" id="KAH7137811.1"/>
    </source>
</evidence>
<dbReference type="OrthoDB" id="654211at2759"/>
<protein>
    <submittedName>
        <fullName evidence="1">Uncharacterized protein</fullName>
    </submittedName>
</protein>